<evidence type="ECO:0000259" key="1">
    <source>
        <dbReference type="SMART" id="SM00842"/>
    </source>
</evidence>
<proteinExistence type="predicted"/>
<dbReference type="Proteomes" id="UP001331561">
    <property type="component" value="Unassembled WGS sequence"/>
</dbReference>
<dbReference type="PANTHER" id="PTHR32432:SF3">
    <property type="entry name" value="ETHANOLAMINE UTILIZATION PROTEIN EUTJ"/>
    <property type="match status" value="1"/>
</dbReference>
<dbReference type="InterPro" id="IPR050696">
    <property type="entry name" value="FtsA/MreB"/>
</dbReference>
<dbReference type="PANTHER" id="PTHR32432">
    <property type="entry name" value="CELL DIVISION PROTEIN FTSA-RELATED"/>
    <property type="match status" value="1"/>
</dbReference>
<feature type="domain" description="SHS2" evidence="1">
    <location>
        <begin position="15"/>
        <end position="182"/>
    </location>
</feature>
<dbReference type="RefSeq" id="WP_327597543.1">
    <property type="nucleotide sequence ID" value="NZ_JAYXHS010000001.1"/>
</dbReference>
<accession>A0ABU6JYZ5</accession>
<dbReference type="SUPFAM" id="SSF53067">
    <property type="entry name" value="Actin-like ATPase domain"/>
    <property type="match status" value="2"/>
</dbReference>
<evidence type="ECO:0000313" key="2">
    <source>
        <dbReference type="EMBL" id="MEC5384569.1"/>
    </source>
</evidence>
<keyword evidence="3" id="KW-1185">Reference proteome</keyword>
<protein>
    <submittedName>
        <fullName evidence="2">Pilus assembly protein PilM</fullName>
    </submittedName>
</protein>
<organism evidence="2 3">
    <name type="scientific">Uliginosibacterium silvisoli</name>
    <dbReference type="NCBI Taxonomy" id="3114758"/>
    <lineage>
        <taxon>Bacteria</taxon>
        <taxon>Pseudomonadati</taxon>
        <taxon>Pseudomonadota</taxon>
        <taxon>Betaproteobacteria</taxon>
        <taxon>Rhodocyclales</taxon>
        <taxon>Zoogloeaceae</taxon>
        <taxon>Uliginosibacterium</taxon>
    </lineage>
</organism>
<comment type="caution">
    <text evidence="2">The sequence shown here is derived from an EMBL/GenBank/DDBJ whole genome shotgun (WGS) entry which is preliminary data.</text>
</comment>
<dbReference type="Gene3D" id="3.30.420.40">
    <property type="match status" value="2"/>
</dbReference>
<dbReference type="InterPro" id="IPR003494">
    <property type="entry name" value="SHS2_FtsA"/>
</dbReference>
<dbReference type="Pfam" id="PF11104">
    <property type="entry name" value="PilM_2"/>
    <property type="match status" value="1"/>
</dbReference>
<evidence type="ECO:0000313" key="3">
    <source>
        <dbReference type="Proteomes" id="UP001331561"/>
    </source>
</evidence>
<dbReference type="InterPro" id="IPR005883">
    <property type="entry name" value="PilM"/>
</dbReference>
<reference evidence="2 3" key="1">
    <citation type="submission" date="2024-01" db="EMBL/GenBank/DDBJ databases">
        <title>Uliginosibacterium soil sp. nov.</title>
        <authorList>
            <person name="Lv Y."/>
        </authorList>
    </citation>
    <scope>NUCLEOTIDE SEQUENCE [LARGE SCALE GENOMIC DNA]</scope>
    <source>
        <strain evidence="2 3">H3</strain>
    </source>
</reference>
<dbReference type="NCBIfam" id="TIGR01175">
    <property type="entry name" value="pilM"/>
    <property type="match status" value="1"/>
</dbReference>
<sequence>MIDFASLLGGRSRPLIGLDISSSAVKMVELTEASNQYRLERYAIEPLPRDAVSDGNIASLDVVADAIRKAWKRLGTNTKNVALALPAAAVITKKISLPAGLRELDMEVQVESEANQYIPFAIEEVNLDFQVLGPMPGGADEVEVLIAASRKEKVEDRVAAAESAGLKALVMDAESFAAQAAFELIRRKLDKDEGEGKVVAMVDIGANVMKVAIMRDENVLYAREQAFGGYQLTQDIMRNYGMSSEEAEAAKRSGSLPENYEHELLRPFMDSLGLEVSRALQFFFTSTQFNQVDQIVLAGGCAVVPGLEQIVAGRTQVATQVANPFVGMSLAQRIRPKNLASDAPALMVACGLAMRRFDA</sequence>
<dbReference type="PIRSF" id="PIRSF019169">
    <property type="entry name" value="PilM"/>
    <property type="match status" value="1"/>
</dbReference>
<dbReference type="SMART" id="SM00842">
    <property type="entry name" value="FtsA"/>
    <property type="match status" value="1"/>
</dbReference>
<dbReference type="InterPro" id="IPR043129">
    <property type="entry name" value="ATPase_NBD"/>
</dbReference>
<name>A0ABU6JYZ5_9RHOO</name>
<dbReference type="EMBL" id="JAYXHS010000001">
    <property type="protein sequence ID" value="MEC5384569.1"/>
    <property type="molecule type" value="Genomic_DNA"/>
</dbReference>
<dbReference type="CDD" id="cd24049">
    <property type="entry name" value="ASKHA_NBD_PilM"/>
    <property type="match status" value="1"/>
</dbReference>
<dbReference type="Gene3D" id="3.30.1490.300">
    <property type="match status" value="1"/>
</dbReference>
<gene>
    <name evidence="2" type="ORF">VVD49_02485</name>
</gene>